<proteinExistence type="predicted"/>
<dbReference type="EMBL" id="MNCJ02000318">
    <property type="protein sequence ID" value="KAF5814221.1"/>
    <property type="molecule type" value="Genomic_DNA"/>
</dbReference>
<name>A0A9K3NVK5_HELAN</name>
<comment type="caution">
    <text evidence="1">The sequence shown here is derived from an EMBL/GenBank/DDBJ whole genome shotgun (WGS) entry which is preliminary data.</text>
</comment>
<protein>
    <submittedName>
        <fullName evidence="1">Uncharacterized protein</fullName>
    </submittedName>
</protein>
<sequence>MEDGRHSPLVGCSGLARFILLEPKGDTLPLGCVLCHRRLFFRIANSLTIAFCTDPGIHPVIRSSVFINSCNQPNHLYDWSAGKISIPVRYLYGTIHDLRLVWKVQPTQQTQPFSFASFFFFFFPNSLGLGNPTNPVWFAIFQNRS</sequence>
<accession>A0A9K3NVK5</accession>
<evidence type="ECO:0000313" key="1">
    <source>
        <dbReference type="EMBL" id="KAF5814221.1"/>
    </source>
</evidence>
<reference evidence="1" key="1">
    <citation type="journal article" date="2017" name="Nature">
        <title>The sunflower genome provides insights into oil metabolism, flowering and Asterid evolution.</title>
        <authorList>
            <person name="Badouin H."/>
            <person name="Gouzy J."/>
            <person name="Grassa C.J."/>
            <person name="Murat F."/>
            <person name="Staton S.E."/>
            <person name="Cottret L."/>
            <person name="Lelandais-Briere C."/>
            <person name="Owens G.L."/>
            <person name="Carrere S."/>
            <person name="Mayjonade B."/>
            <person name="Legrand L."/>
            <person name="Gill N."/>
            <person name="Kane N.C."/>
            <person name="Bowers J.E."/>
            <person name="Hubner S."/>
            <person name="Bellec A."/>
            <person name="Berard A."/>
            <person name="Berges H."/>
            <person name="Blanchet N."/>
            <person name="Boniface M.C."/>
            <person name="Brunel D."/>
            <person name="Catrice O."/>
            <person name="Chaidir N."/>
            <person name="Claudel C."/>
            <person name="Donnadieu C."/>
            <person name="Faraut T."/>
            <person name="Fievet G."/>
            <person name="Helmstetter N."/>
            <person name="King M."/>
            <person name="Knapp S.J."/>
            <person name="Lai Z."/>
            <person name="Le Paslier M.C."/>
            <person name="Lippi Y."/>
            <person name="Lorenzon L."/>
            <person name="Mandel J.R."/>
            <person name="Marage G."/>
            <person name="Marchand G."/>
            <person name="Marquand E."/>
            <person name="Bret-Mestries E."/>
            <person name="Morien E."/>
            <person name="Nambeesan S."/>
            <person name="Nguyen T."/>
            <person name="Pegot-Espagnet P."/>
            <person name="Pouilly N."/>
            <person name="Raftis F."/>
            <person name="Sallet E."/>
            <person name="Schiex T."/>
            <person name="Thomas J."/>
            <person name="Vandecasteele C."/>
            <person name="Vares D."/>
            <person name="Vear F."/>
            <person name="Vautrin S."/>
            <person name="Crespi M."/>
            <person name="Mangin B."/>
            <person name="Burke J.M."/>
            <person name="Salse J."/>
            <person name="Munos S."/>
            <person name="Vincourt P."/>
            <person name="Rieseberg L.H."/>
            <person name="Langlade N.B."/>
        </authorList>
    </citation>
    <scope>NUCLEOTIDE SEQUENCE</scope>
    <source>
        <tissue evidence="1">Leaves</tissue>
    </source>
</reference>
<gene>
    <name evidence="1" type="ORF">HanXRQr2_Chr03g0108611</name>
</gene>
<keyword evidence="2" id="KW-1185">Reference proteome</keyword>
<evidence type="ECO:0000313" key="2">
    <source>
        <dbReference type="Proteomes" id="UP000215914"/>
    </source>
</evidence>
<dbReference type="Proteomes" id="UP000215914">
    <property type="component" value="Unassembled WGS sequence"/>
</dbReference>
<dbReference type="Gramene" id="mRNA:HanXRQr2_Chr03g0108611">
    <property type="protein sequence ID" value="CDS:HanXRQr2_Chr03g0108611.1"/>
    <property type="gene ID" value="HanXRQr2_Chr03g0108611"/>
</dbReference>
<reference evidence="1" key="2">
    <citation type="submission" date="2020-06" db="EMBL/GenBank/DDBJ databases">
        <title>Helianthus annuus Genome sequencing and assembly Release 2.</title>
        <authorList>
            <person name="Gouzy J."/>
            <person name="Langlade N."/>
            <person name="Munos S."/>
        </authorList>
    </citation>
    <scope>NUCLEOTIDE SEQUENCE</scope>
    <source>
        <tissue evidence="1">Leaves</tissue>
    </source>
</reference>
<organism evidence="1 2">
    <name type="scientific">Helianthus annuus</name>
    <name type="common">Common sunflower</name>
    <dbReference type="NCBI Taxonomy" id="4232"/>
    <lineage>
        <taxon>Eukaryota</taxon>
        <taxon>Viridiplantae</taxon>
        <taxon>Streptophyta</taxon>
        <taxon>Embryophyta</taxon>
        <taxon>Tracheophyta</taxon>
        <taxon>Spermatophyta</taxon>
        <taxon>Magnoliopsida</taxon>
        <taxon>eudicotyledons</taxon>
        <taxon>Gunneridae</taxon>
        <taxon>Pentapetalae</taxon>
        <taxon>asterids</taxon>
        <taxon>campanulids</taxon>
        <taxon>Asterales</taxon>
        <taxon>Asteraceae</taxon>
        <taxon>Asteroideae</taxon>
        <taxon>Heliantheae alliance</taxon>
        <taxon>Heliantheae</taxon>
        <taxon>Helianthus</taxon>
    </lineage>
</organism>
<dbReference type="AlphaFoldDB" id="A0A9K3NVK5"/>